<dbReference type="NCBIfam" id="NF033562">
    <property type="entry name" value="BH0509_fam"/>
    <property type="match status" value="1"/>
</dbReference>
<reference evidence="1 2" key="1">
    <citation type="submission" date="2022-04" db="EMBL/GenBank/DDBJ databases">
        <title>Mechanism of arsenic methylation and mitigation arsenic toxicity by Bacillus sp. LH14 from an Arsenic-Contaminated Paddy Soil.</title>
        <authorList>
            <person name="Wang D."/>
        </authorList>
    </citation>
    <scope>NUCLEOTIDE SEQUENCE [LARGE SCALE GENOMIC DNA]</scope>
    <source>
        <strain evidence="1 2">LH14</strain>
    </source>
</reference>
<dbReference type="EMBL" id="CP096034">
    <property type="protein sequence ID" value="UPM54739.1"/>
    <property type="molecule type" value="Genomic_DNA"/>
</dbReference>
<protein>
    <submittedName>
        <fullName evidence="1">BH0509 family protein</fullName>
    </submittedName>
</protein>
<dbReference type="InterPro" id="IPR049615">
    <property type="entry name" value="BH0509-like"/>
</dbReference>
<evidence type="ECO:0000313" key="2">
    <source>
        <dbReference type="Proteomes" id="UP000830639"/>
    </source>
</evidence>
<sequence length="49" mass="5890">MMSREERKNMVQFLELTKGFSTEDLVFMTDADLEHLYDTAYTYMLHHAE</sequence>
<keyword evidence="2" id="KW-1185">Reference proteome</keyword>
<evidence type="ECO:0000313" key="1">
    <source>
        <dbReference type="EMBL" id="UPM54739.1"/>
    </source>
</evidence>
<accession>A0ABY4JLL9</accession>
<organism evidence="1 2">
    <name type="scientific">Gottfriedia acidiceleris</name>
    <dbReference type="NCBI Taxonomy" id="371036"/>
    <lineage>
        <taxon>Bacteria</taxon>
        <taxon>Bacillati</taxon>
        <taxon>Bacillota</taxon>
        <taxon>Bacilli</taxon>
        <taxon>Bacillales</taxon>
        <taxon>Bacillaceae</taxon>
        <taxon>Gottfriedia</taxon>
    </lineage>
</organism>
<gene>
    <name evidence="1" type="ORF">MY490_02375</name>
</gene>
<name>A0ABY4JLL9_9BACI</name>
<proteinExistence type="predicted"/>
<dbReference type="RefSeq" id="WP_175403455.1">
    <property type="nucleotide sequence ID" value="NZ_CP096034.1"/>
</dbReference>
<dbReference type="Proteomes" id="UP000830639">
    <property type="component" value="Chromosome"/>
</dbReference>